<gene>
    <name evidence="2" type="ORF">MOO44_04090</name>
</gene>
<feature type="signal peptide" evidence="1">
    <location>
        <begin position="1"/>
        <end position="27"/>
    </location>
</feature>
<dbReference type="Proteomes" id="UP000831181">
    <property type="component" value="Chromosome"/>
</dbReference>
<accession>A0A976RT23</accession>
<evidence type="ECO:0008006" key="4">
    <source>
        <dbReference type="Google" id="ProtNLM"/>
    </source>
</evidence>
<evidence type="ECO:0000313" key="2">
    <source>
        <dbReference type="EMBL" id="UQS87340.1"/>
    </source>
</evidence>
<reference evidence="2" key="1">
    <citation type="journal article" date="2022" name="Int. J. Syst. Evol. Microbiol.">
        <title>Apilactobacillus apisilvae sp. nov., Nicolia spurrieriana gen. nov. sp. nov., Bombilactobacillus folatiphilus sp. nov. and Bombilactobacillus thymidiniphilus sp. nov., four new lactic acid bacterial isolates from stingless bees Tetragonula carbonaria and Austroplebeia australis.</title>
        <authorList>
            <person name="Oliphant S.A."/>
            <person name="Watson-Haigh N.S."/>
            <person name="Sumby K.M."/>
            <person name="Gardner J."/>
            <person name="Groom S."/>
            <person name="Jiranek V."/>
        </authorList>
    </citation>
    <scope>NUCLEOTIDE SEQUENCE</scope>
    <source>
        <strain evidence="2">SGEP1_A5</strain>
    </source>
</reference>
<keyword evidence="3" id="KW-1185">Reference proteome</keyword>
<dbReference type="KEGG" id="lbe:MOO44_04090"/>
<keyword evidence="1" id="KW-0732">Signal</keyword>
<feature type="chain" id="PRO_5037860594" description="Surface layer protein A domain-containing protein" evidence="1">
    <location>
        <begin position="28"/>
        <end position="291"/>
    </location>
</feature>
<dbReference type="EMBL" id="CP093361">
    <property type="protein sequence ID" value="UQS87340.1"/>
    <property type="molecule type" value="Genomic_DNA"/>
</dbReference>
<sequence>MNYKKTLAAVAATVTLGLAPALTSVNAATTPKATSTYWTKDVHQVNLTKNVKVNNAKLVNNKGIVIEKSTKTLKKGVTTFVKKSNGAWMFFQTSKSGKVTYYVTTDKKYTGTTNWLKVSTKNSTTTKQPVTVKGAYKTASSDAYVGTSTGTAYLSPASKAYTSNGVTVNPMDSAQVKVAQSGDSIIYQIQMGDKTVTVPQSSDLTFLNDNVYGMTTTGSTSSSANNYISKFTPDSSSAVVPTTFKATSGSLWYVVDGSSDKTPKNVYIYQAASNNWVKTKVVNNTLEYVYK</sequence>
<proteinExistence type="predicted"/>
<organism evidence="2 3">
    <name type="scientific">Nicoliella spurrieriana</name>
    <dbReference type="NCBI Taxonomy" id="2925830"/>
    <lineage>
        <taxon>Bacteria</taxon>
        <taxon>Bacillati</taxon>
        <taxon>Bacillota</taxon>
        <taxon>Bacilli</taxon>
        <taxon>Lactobacillales</taxon>
        <taxon>Lactobacillaceae</taxon>
        <taxon>Nicoliella</taxon>
    </lineage>
</organism>
<name>A0A976RT23_9LACO</name>
<dbReference type="RefSeq" id="WP_260117146.1">
    <property type="nucleotide sequence ID" value="NZ_CP093361.1"/>
</dbReference>
<evidence type="ECO:0000313" key="3">
    <source>
        <dbReference type="Proteomes" id="UP000831181"/>
    </source>
</evidence>
<protein>
    <recommendedName>
        <fullName evidence="4">Surface layer protein A domain-containing protein</fullName>
    </recommendedName>
</protein>
<dbReference type="AlphaFoldDB" id="A0A976RT23"/>
<evidence type="ECO:0000256" key="1">
    <source>
        <dbReference type="SAM" id="SignalP"/>
    </source>
</evidence>